<protein>
    <submittedName>
        <fullName evidence="1">Catalase family protein</fullName>
    </submittedName>
</protein>
<reference evidence="1 2" key="1">
    <citation type="submission" date="2022-06" db="EMBL/GenBank/DDBJ databases">
        <title>Endosaccharibacter gen. nov., sp. nov., endophytic bacteria isolated from sugarcane.</title>
        <authorList>
            <person name="Pitiwittayakul N."/>
            <person name="Yukphan P."/>
            <person name="Charoenyingcharoen P."/>
            <person name="Tanasupawat S."/>
        </authorList>
    </citation>
    <scope>NUCLEOTIDE SEQUENCE [LARGE SCALE GENOMIC DNA]</scope>
    <source>
        <strain evidence="1 2">KSS8</strain>
    </source>
</reference>
<evidence type="ECO:0000313" key="1">
    <source>
        <dbReference type="EMBL" id="MCQ8277339.1"/>
    </source>
</evidence>
<evidence type="ECO:0000313" key="2">
    <source>
        <dbReference type="Proteomes" id="UP001524587"/>
    </source>
</evidence>
<name>A0ABT1W3A4_9PROT</name>
<comment type="caution">
    <text evidence="1">The sequence shown here is derived from an EMBL/GenBank/DDBJ whole genome shotgun (WGS) entry which is preliminary data.</text>
</comment>
<dbReference type="RefSeq" id="WP_422862769.1">
    <property type="nucleotide sequence ID" value="NZ_JAMSKV010000001.1"/>
</dbReference>
<proteinExistence type="predicted"/>
<dbReference type="InterPro" id="IPR020835">
    <property type="entry name" value="Catalase_sf"/>
</dbReference>
<dbReference type="PANTHER" id="PTHR36195:SF4">
    <property type="entry name" value="DOMAIN PROTEIN, PUTATIVE (AFU_ORTHOLOGUE AFUA_5G01990)-RELATED"/>
    <property type="match status" value="1"/>
</dbReference>
<dbReference type="SUPFAM" id="SSF56634">
    <property type="entry name" value="Heme-dependent catalase-like"/>
    <property type="match status" value="1"/>
</dbReference>
<dbReference type="EMBL" id="JAMSKV010000001">
    <property type="protein sequence ID" value="MCQ8277339.1"/>
    <property type="molecule type" value="Genomic_DNA"/>
</dbReference>
<organism evidence="1 2">
    <name type="scientific">Endosaccharibacter trunci</name>
    <dbReference type="NCBI Taxonomy" id="2812733"/>
    <lineage>
        <taxon>Bacteria</taxon>
        <taxon>Pseudomonadati</taxon>
        <taxon>Pseudomonadota</taxon>
        <taxon>Alphaproteobacteria</taxon>
        <taxon>Acetobacterales</taxon>
        <taxon>Acetobacteraceae</taxon>
        <taxon>Endosaccharibacter</taxon>
    </lineage>
</organism>
<gene>
    <name evidence="1" type="ORF">NFI95_02595</name>
</gene>
<dbReference type="PANTHER" id="PTHR36195">
    <property type="entry name" value="DOMAIN PROTEIN, PUTATIVE (AFU_ORTHOLOGUE AFUA_5G01990)-RELATED-RELATED"/>
    <property type="match status" value="1"/>
</dbReference>
<dbReference type="CDD" id="cd08152">
    <property type="entry name" value="y4iL_like"/>
    <property type="match status" value="1"/>
</dbReference>
<accession>A0ABT1W3A4</accession>
<dbReference type="Gene3D" id="2.40.180.10">
    <property type="entry name" value="Catalase core domain"/>
    <property type="match status" value="1"/>
</dbReference>
<dbReference type="Proteomes" id="UP001524587">
    <property type="component" value="Unassembled WGS sequence"/>
</dbReference>
<sequence>MTDTPETSFVRYHDGLEQPAPDEAATIEGIIQAMRSETDKVAQARRGLAVRTSHAKPSGIVKGTLVVPEGLPPALRQGLFAQPGSYPALVRFAQGPGEHLSDRISTHRGMSVKIFGVRGEKIPGHDADTQDFVFATGAVFPDADAASFLKSIRRIEAHAGGNARLKEVVSNSARAINATVKAVTGHDVPVLDFFGHPPLHPLAESYHSQVPMRFGDYVAKLAWFPVTQEQIELAGEKLDTNFDSNVFRHATVTYFERNDAVFELRAQLCTDPKTMPIENASVEWPERQSPYVTVAKLTLPQQDAMSPERVAFVEQRIGFRPAHSLAAHRPLGSLMRARLRAYGALAAYRQAYNRATPIEPAGLDDIPD</sequence>
<keyword evidence="2" id="KW-1185">Reference proteome</keyword>